<accession>A0ABW8RK30</accession>
<proteinExistence type="predicted"/>
<name>A0ABW8RK30_9BACI</name>
<keyword evidence="2" id="KW-1185">Reference proteome</keyword>
<evidence type="ECO:0000313" key="2">
    <source>
        <dbReference type="Proteomes" id="UP001623041"/>
    </source>
</evidence>
<reference evidence="1 2" key="1">
    <citation type="submission" date="2024-11" db="EMBL/GenBank/DDBJ databases">
        <authorList>
            <person name="Lucas J.A."/>
        </authorList>
    </citation>
    <scope>NUCLEOTIDE SEQUENCE [LARGE SCALE GENOMIC DNA]</scope>
    <source>
        <strain evidence="1 2">Z 5.4</strain>
    </source>
</reference>
<evidence type="ECO:0000313" key="1">
    <source>
        <dbReference type="EMBL" id="MFK9093084.1"/>
    </source>
</evidence>
<dbReference type="EMBL" id="JBJHQH010000012">
    <property type="protein sequence ID" value="MFK9093084.1"/>
    <property type="molecule type" value="Genomic_DNA"/>
</dbReference>
<organism evidence="1 2">
    <name type="scientific">Bacillus salipaludis</name>
    <dbReference type="NCBI Taxonomy" id="2547811"/>
    <lineage>
        <taxon>Bacteria</taxon>
        <taxon>Bacillati</taxon>
        <taxon>Bacillota</taxon>
        <taxon>Bacilli</taxon>
        <taxon>Bacillales</taxon>
        <taxon>Bacillaceae</taxon>
        <taxon>Bacillus</taxon>
    </lineage>
</organism>
<sequence>MRKPVFFSLLGVVLAAGIGITLFTDGKDEAKDTGKGLLESRIPENITKGTRLEYTQAGSFFIFY</sequence>
<dbReference type="RefSeq" id="WP_406581633.1">
    <property type="nucleotide sequence ID" value="NZ_JBJHQH010000012.1"/>
</dbReference>
<dbReference type="Proteomes" id="UP001623041">
    <property type="component" value="Unassembled WGS sequence"/>
</dbReference>
<protein>
    <submittedName>
        <fullName evidence="1">Uncharacterized protein</fullName>
    </submittedName>
</protein>
<gene>
    <name evidence="1" type="ORF">ACJEBI_16555</name>
</gene>
<comment type="caution">
    <text evidence="1">The sequence shown here is derived from an EMBL/GenBank/DDBJ whole genome shotgun (WGS) entry which is preliminary data.</text>
</comment>